<keyword evidence="2" id="KW-1185">Reference proteome</keyword>
<sequence>MEYGPSRVLGLAWGLFYLPRNPPKRGFHEASSFFLIDSHATKPRGADFRPGCFPFGYKPIQCLSKVKAERHQQYHIICIKHETMRFPNQISSSQQLTTP</sequence>
<organism evidence="1 2">
    <name type="scientific">Ilyodon furcidens</name>
    <name type="common">goldbreast splitfin</name>
    <dbReference type="NCBI Taxonomy" id="33524"/>
    <lineage>
        <taxon>Eukaryota</taxon>
        <taxon>Metazoa</taxon>
        <taxon>Chordata</taxon>
        <taxon>Craniata</taxon>
        <taxon>Vertebrata</taxon>
        <taxon>Euteleostomi</taxon>
        <taxon>Actinopterygii</taxon>
        <taxon>Neopterygii</taxon>
        <taxon>Teleostei</taxon>
        <taxon>Neoteleostei</taxon>
        <taxon>Acanthomorphata</taxon>
        <taxon>Ovalentaria</taxon>
        <taxon>Atherinomorphae</taxon>
        <taxon>Cyprinodontiformes</taxon>
        <taxon>Goodeidae</taxon>
        <taxon>Ilyodon</taxon>
    </lineage>
</organism>
<evidence type="ECO:0000313" key="2">
    <source>
        <dbReference type="Proteomes" id="UP001482620"/>
    </source>
</evidence>
<name>A0ABV0U9B1_9TELE</name>
<dbReference type="EMBL" id="JAHRIQ010060431">
    <property type="protein sequence ID" value="MEQ2241167.1"/>
    <property type="molecule type" value="Genomic_DNA"/>
</dbReference>
<gene>
    <name evidence="1" type="ORF">ILYODFUR_022595</name>
</gene>
<accession>A0ABV0U9B1</accession>
<dbReference type="Proteomes" id="UP001482620">
    <property type="component" value="Unassembled WGS sequence"/>
</dbReference>
<proteinExistence type="predicted"/>
<evidence type="ECO:0000313" key="1">
    <source>
        <dbReference type="EMBL" id="MEQ2241167.1"/>
    </source>
</evidence>
<reference evidence="1 2" key="1">
    <citation type="submission" date="2021-06" db="EMBL/GenBank/DDBJ databases">
        <authorList>
            <person name="Palmer J.M."/>
        </authorList>
    </citation>
    <scope>NUCLEOTIDE SEQUENCE [LARGE SCALE GENOMIC DNA]</scope>
    <source>
        <strain evidence="2">if_2019</strain>
        <tissue evidence="1">Muscle</tissue>
    </source>
</reference>
<comment type="caution">
    <text evidence="1">The sequence shown here is derived from an EMBL/GenBank/DDBJ whole genome shotgun (WGS) entry which is preliminary data.</text>
</comment>
<protein>
    <submittedName>
        <fullName evidence="1">Uncharacterized protein</fullName>
    </submittedName>
</protein>